<protein>
    <submittedName>
        <fullName evidence="3">Regulator</fullName>
    </submittedName>
</protein>
<feature type="region of interest" description="Disordered" evidence="1">
    <location>
        <begin position="88"/>
        <end position="123"/>
    </location>
</feature>
<dbReference type="CDD" id="cd07996">
    <property type="entry name" value="WGR_MMR_like"/>
    <property type="match status" value="1"/>
</dbReference>
<reference evidence="3 4" key="1">
    <citation type="journal article" date="2012" name="J. Bacteriol.">
        <title>De Novo Genome Project of Cupriavidus basilensis OR16.</title>
        <authorList>
            <person name="Cserhati M."/>
            <person name="Kriszt B."/>
            <person name="Szoboszlay S."/>
            <person name="Toth A."/>
            <person name="Szabo I."/>
            <person name="Tancsics A."/>
            <person name="Nagy I."/>
            <person name="Horvath B."/>
            <person name="Nagy I."/>
            <person name="Kukolya J."/>
        </authorList>
    </citation>
    <scope>NUCLEOTIDE SEQUENCE [LARGE SCALE GENOMIC DNA]</scope>
    <source>
        <strain evidence="3 4">OR16</strain>
    </source>
</reference>
<dbReference type="PATRIC" id="fig|1127483.3.peg.2839"/>
<dbReference type="PROSITE" id="PS51977">
    <property type="entry name" value="WGR"/>
    <property type="match status" value="1"/>
</dbReference>
<feature type="compositionally biased region" description="Pro residues" evidence="1">
    <location>
        <begin position="95"/>
        <end position="111"/>
    </location>
</feature>
<dbReference type="Gene3D" id="2.20.140.10">
    <property type="entry name" value="WGR domain"/>
    <property type="match status" value="1"/>
</dbReference>
<dbReference type="Proteomes" id="UP000005808">
    <property type="component" value="Unassembled WGS sequence"/>
</dbReference>
<dbReference type="AlphaFoldDB" id="H1S4U5"/>
<dbReference type="EMBL" id="AHJE01000034">
    <property type="protein sequence ID" value="EHP42429.1"/>
    <property type="molecule type" value="Genomic_DNA"/>
</dbReference>
<evidence type="ECO:0000259" key="2">
    <source>
        <dbReference type="PROSITE" id="PS51977"/>
    </source>
</evidence>
<evidence type="ECO:0000313" key="3">
    <source>
        <dbReference type="EMBL" id="EHP42429.1"/>
    </source>
</evidence>
<evidence type="ECO:0000313" key="4">
    <source>
        <dbReference type="Proteomes" id="UP000005808"/>
    </source>
</evidence>
<dbReference type="Pfam" id="PF05406">
    <property type="entry name" value="WGR"/>
    <property type="match status" value="1"/>
</dbReference>
<comment type="caution">
    <text evidence="3">The sequence shown here is derived from an EMBL/GenBank/DDBJ whole genome shotgun (WGS) entry which is preliminary data.</text>
</comment>
<dbReference type="SUPFAM" id="SSF142921">
    <property type="entry name" value="WGR domain-like"/>
    <property type="match status" value="1"/>
</dbReference>
<dbReference type="RefSeq" id="WP_006158431.1">
    <property type="nucleotide sequence ID" value="NZ_AHJE01000034.1"/>
</dbReference>
<dbReference type="InterPro" id="IPR036930">
    <property type="entry name" value="WGR_dom_sf"/>
</dbReference>
<dbReference type="SMART" id="SM00773">
    <property type="entry name" value="WGR"/>
    <property type="match status" value="1"/>
</dbReference>
<accession>H1S4U5</accession>
<name>H1S4U5_9BURK</name>
<gene>
    <name evidence="3" type="ORF">OR16_14184</name>
</gene>
<evidence type="ECO:0000256" key="1">
    <source>
        <dbReference type="SAM" id="MobiDB-lite"/>
    </source>
</evidence>
<organism evidence="3 4">
    <name type="scientific">Cupriavidus basilensis OR16</name>
    <dbReference type="NCBI Taxonomy" id="1127483"/>
    <lineage>
        <taxon>Bacteria</taxon>
        <taxon>Pseudomonadati</taxon>
        <taxon>Pseudomonadota</taxon>
        <taxon>Betaproteobacteria</taxon>
        <taxon>Burkholderiales</taxon>
        <taxon>Burkholderiaceae</taxon>
        <taxon>Cupriavidus</taxon>
    </lineage>
</organism>
<dbReference type="InterPro" id="IPR049809">
    <property type="entry name" value="YehF/YfeS-like_WGR"/>
</dbReference>
<proteinExistence type="predicted"/>
<dbReference type="InterPro" id="IPR008893">
    <property type="entry name" value="WGR_domain"/>
</dbReference>
<sequence>MRRFEFRSDSSSKFWEVEQDDAQLNLRWGKIGTHGQSQSKPFADAAKAAAAMTKLIAEKTGKGYVEAQVAAGASIGATAQPAPAAAVIAQDAAPASPPQAQPPEPAAPPPAAAMAPATRGDTPPWLEQGAAVLMPESLKDLALPSRRYPGDAPAEPLDPMRAWLRVRESLLKHLQPDIDASAAHWQAAYAEAWQRVESRRMEGSSASDAVLMTILVKLSSQHYRDDVELGANGMAFMAGRLGLEGAVDALLSAQTMGTELGWVRDTRKRRLSLNDNVDSAHGTGYAGIHSDAEWALRALLARAEPAQWQACADKIRVALPLLPPSRQPAMAMLLPDLPELSNETAQRLQGPQAPASLHWLQMTVTDPAALALAQRQKVEGWGAGAAISGAWGPWWPPCCASAVPTRCQSWRQARPSKRRPKAWRPSACPRPSPRWRGWLPTASPPWRASSRPPAAGRWRRLGPCPAWRLPLARMPACTRPAWPRCCRPMPPRPSACCRG</sequence>
<feature type="domain" description="WGR" evidence="2">
    <location>
        <begin position="1"/>
        <end position="78"/>
    </location>
</feature>